<name>A0A834YYE3_TETSI</name>
<gene>
    <name evidence="1" type="ORF">HHK36_017565</name>
</gene>
<comment type="caution">
    <text evidence="1">The sequence shown here is derived from an EMBL/GenBank/DDBJ whole genome shotgun (WGS) entry which is preliminary data.</text>
</comment>
<sequence>MGEDEVAGDSVEEMELVKVTSRSLNKGGMPHEVTRDVKEDVVEVSLLRGFLFLFRLHPNGEHRLVGALSNDVSLEVTIGPVFQHSANYSEEEIGFDLDISEYEAVKEFYVCVSDEPMIQTNIPNRLENQLLTGEYDSPSSEWEHILTEDTWICVALKFSYLYMGQIISILIGFANIEVGDIAKPILGSLCSSEKVSFLLPSLGDREWPHRQDKHGVMDSKGIFRSIPGKGLGHVNLGARLAEFGTQESWPF</sequence>
<dbReference type="Proteomes" id="UP000655225">
    <property type="component" value="Unassembled WGS sequence"/>
</dbReference>
<organism evidence="1 2">
    <name type="scientific">Tetracentron sinense</name>
    <name type="common">Spur-leaf</name>
    <dbReference type="NCBI Taxonomy" id="13715"/>
    <lineage>
        <taxon>Eukaryota</taxon>
        <taxon>Viridiplantae</taxon>
        <taxon>Streptophyta</taxon>
        <taxon>Embryophyta</taxon>
        <taxon>Tracheophyta</taxon>
        <taxon>Spermatophyta</taxon>
        <taxon>Magnoliopsida</taxon>
        <taxon>Trochodendrales</taxon>
        <taxon>Trochodendraceae</taxon>
        <taxon>Tetracentron</taxon>
    </lineage>
</organism>
<dbReference type="AlphaFoldDB" id="A0A834YYE3"/>
<keyword evidence="2" id="KW-1185">Reference proteome</keyword>
<protein>
    <submittedName>
        <fullName evidence="1">Uncharacterized protein</fullName>
    </submittedName>
</protein>
<proteinExistence type="predicted"/>
<evidence type="ECO:0000313" key="2">
    <source>
        <dbReference type="Proteomes" id="UP000655225"/>
    </source>
</evidence>
<reference evidence="1 2" key="1">
    <citation type="submission" date="2020-04" db="EMBL/GenBank/DDBJ databases">
        <title>Plant Genome Project.</title>
        <authorList>
            <person name="Zhang R.-G."/>
        </authorList>
    </citation>
    <scope>NUCLEOTIDE SEQUENCE [LARGE SCALE GENOMIC DNA]</scope>
    <source>
        <strain evidence="1">YNK0</strain>
        <tissue evidence="1">Leaf</tissue>
    </source>
</reference>
<dbReference type="OrthoDB" id="2009775at2759"/>
<dbReference type="EMBL" id="JABCRI010000012">
    <property type="protein sequence ID" value="KAF8395955.1"/>
    <property type="molecule type" value="Genomic_DNA"/>
</dbReference>
<accession>A0A834YYE3</accession>
<evidence type="ECO:0000313" key="1">
    <source>
        <dbReference type="EMBL" id="KAF8395955.1"/>
    </source>
</evidence>